<dbReference type="Gene3D" id="3.30.160.20">
    <property type="match status" value="1"/>
</dbReference>
<dbReference type="InterPro" id="IPR044441">
    <property type="entry name" value="DICER_DSRM"/>
</dbReference>
<dbReference type="RefSeq" id="XP_018495704.1">
    <property type="nucleotide sequence ID" value="XM_018640188.1"/>
</dbReference>
<dbReference type="CDD" id="cd10843">
    <property type="entry name" value="DSRM_DICER"/>
    <property type="match status" value="1"/>
</dbReference>
<feature type="domain" description="RNase III" evidence="18">
    <location>
        <begin position="1571"/>
        <end position="1729"/>
    </location>
</feature>
<dbReference type="Gene3D" id="3.30.160.380">
    <property type="entry name" value="Dicer dimerisation domain"/>
    <property type="match status" value="1"/>
</dbReference>
<dbReference type="CDD" id="cd00593">
    <property type="entry name" value="RIBOc"/>
    <property type="match status" value="2"/>
</dbReference>
<dbReference type="InterPro" id="IPR048512">
    <property type="entry name" value="Dicer_platform"/>
</dbReference>
<keyword evidence="4" id="KW-0479">Metal-binding</keyword>
<dbReference type="GO" id="GO:0005634">
    <property type="term" value="C:nucleus"/>
    <property type="evidence" value="ECO:0007669"/>
    <property type="project" value="TreeGrafter"/>
</dbReference>
<dbReference type="FunFam" id="2.170.260.10:FF:000002">
    <property type="entry name" value="Putative Endoribonuclease Dicer"/>
    <property type="match status" value="1"/>
</dbReference>
<dbReference type="InterPro" id="IPR038248">
    <property type="entry name" value="Dicer_dimer_sf"/>
</dbReference>
<keyword evidence="12 16" id="KW-0694">RNA-binding</keyword>
<comment type="cofactor">
    <cofactor evidence="2">
        <name>Mg(2+)</name>
        <dbReference type="ChEBI" id="CHEBI:18420"/>
    </cofactor>
</comment>
<organism evidence="21 22">
    <name type="scientific">Galendromus occidentalis</name>
    <name type="common">western predatory mite</name>
    <dbReference type="NCBI Taxonomy" id="34638"/>
    <lineage>
        <taxon>Eukaryota</taxon>
        <taxon>Metazoa</taxon>
        <taxon>Ecdysozoa</taxon>
        <taxon>Arthropoda</taxon>
        <taxon>Chelicerata</taxon>
        <taxon>Arachnida</taxon>
        <taxon>Acari</taxon>
        <taxon>Parasitiformes</taxon>
        <taxon>Mesostigmata</taxon>
        <taxon>Gamasina</taxon>
        <taxon>Phytoseioidea</taxon>
        <taxon>Phytoseiidae</taxon>
        <taxon>Typhlodrominae</taxon>
        <taxon>Galendromus</taxon>
    </lineage>
</organism>
<dbReference type="InterPro" id="IPR001650">
    <property type="entry name" value="Helicase_C-like"/>
</dbReference>
<dbReference type="PANTHER" id="PTHR14950">
    <property type="entry name" value="DICER-RELATED"/>
    <property type="match status" value="1"/>
</dbReference>
<keyword evidence="9" id="KW-0347">Helicase</keyword>
<keyword evidence="10" id="KW-0067">ATP-binding</keyword>
<dbReference type="PROSITE" id="PS50142">
    <property type="entry name" value="RNASE_3_2"/>
    <property type="match status" value="2"/>
</dbReference>
<evidence type="ECO:0000256" key="8">
    <source>
        <dbReference type="ARBA" id="ARBA00022801"/>
    </source>
</evidence>
<dbReference type="GO" id="GO:0070578">
    <property type="term" value="C:RISC-loading complex"/>
    <property type="evidence" value="ECO:0007669"/>
    <property type="project" value="TreeGrafter"/>
</dbReference>
<feature type="domain" description="RNase III" evidence="18">
    <location>
        <begin position="1337"/>
        <end position="1519"/>
    </location>
</feature>
<dbReference type="GO" id="GO:0031054">
    <property type="term" value="P:pre-miRNA processing"/>
    <property type="evidence" value="ECO:0007669"/>
    <property type="project" value="InterPro"/>
</dbReference>
<dbReference type="GeneID" id="100900132"/>
<dbReference type="PROSITE" id="PS50137">
    <property type="entry name" value="DS_RBD"/>
    <property type="match status" value="1"/>
</dbReference>
<dbReference type="Gene3D" id="2.170.260.10">
    <property type="entry name" value="paz domain"/>
    <property type="match status" value="1"/>
</dbReference>
<dbReference type="PANTHER" id="PTHR14950:SF37">
    <property type="entry name" value="ENDORIBONUCLEASE DICER"/>
    <property type="match status" value="1"/>
</dbReference>
<dbReference type="GO" id="GO:0030422">
    <property type="term" value="P:siRNA processing"/>
    <property type="evidence" value="ECO:0007669"/>
    <property type="project" value="InterPro"/>
</dbReference>
<dbReference type="Pfam" id="PF00636">
    <property type="entry name" value="Ribonuclease_3"/>
    <property type="match status" value="2"/>
</dbReference>
<dbReference type="PROSITE" id="PS50821">
    <property type="entry name" value="PAZ"/>
    <property type="match status" value="1"/>
</dbReference>
<evidence type="ECO:0000256" key="13">
    <source>
        <dbReference type="ARBA" id="ARBA00023158"/>
    </source>
</evidence>
<keyword evidence="14" id="KW-0464">Manganese</keyword>
<keyword evidence="5" id="KW-0677">Repeat</keyword>
<dbReference type="InterPro" id="IPR036389">
    <property type="entry name" value="RNase_III_sf"/>
</dbReference>
<evidence type="ECO:0000256" key="5">
    <source>
        <dbReference type="ARBA" id="ARBA00022737"/>
    </source>
</evidence>
<dbReference type="InterPro" id="IPR036085">
    <property type="entry name" value="PAZ_dom_sf"/>
</dbReference>
<evidence type="ECO:0000256" key="9">
    <source>
        <dbReference type="ARBA" id="ARBA00022806"/>
    </source>
</evidence>
<keyword evidence="7" id="KW-0255">Endonuclease</keyword>
<dbReference type="PROSITE" id="PS00517">
    <property type="entry name" value="RNASE_3_1"/>
    <property type="match status" value="1"/>
</dbReference>
<keyword evidence="3" id="KW-0540">Nuclease</keyword>
<dbReference type="Pfam" id="PF20932">
    <property type="entry name" value="Dicer_dsRBD"/>
    <property type="match status" value="1"/>
</dbReference>
<dbReference type="SUPFAM" id="SSF101690">
    <property type="entry name" value="PAZ domain"/>
    <property type="match status" value="1"/>
</dbReference>
<dbReference type="GO" id="GO:0005737">
    <property type="term" value="C:cytoplasm"/>
    <property type="evidence" value="ECO:0007669"/>
    <property type="project" value="TreeGrafter"/>
</dbReference>
<dbReference type="PROSITE" id="PS51327">
    <property type="entry name" value="DICER_DSRBF"/>
    <property type="match status" value="1"/>
</dbReference>
<evidence type="ECO:0000259" key="19">
    <source>
        <dbReference type="PROSITE" id="PS50821"/>
    </source>
</evidence>
<evidence type="ECO:0000259" key="18">
    <source>
        <dbReference type="PROSITE" id="PS50142"/>
    </source>
</evidence>
<dbReference type="InterPro" id="IPR027417">
    <property type="entry name" value="P-loop_NTPase"/>
</dbReference>
<dbReference type="Pfam" id="PF03368">
    <property type="entry name" value="Dicer_dimer"/>
    <property type="match status" value="1"/>
</dbReference>
<dbReference type="InterPro" id="IPR000999">
    <property type="entry name" value="RNase_III_dom"/>
</dbReference>
<keyword evidence="6" id="KW-0547">Nucleotide-binding</keyword>
<dbReference type="SMART" id="SM00358">
    <property type="entry name" value="DSRM"/>
    <property type="match status" value="1"/>
</dbReference>
<dbReference type="GO" id="GO:0046872">
    <property type="term" value="F:metal ion binding"/>
    <property type="evidence" value="ECO:0007669"/>
    <property type="project" value="UniProtKB-KW"/>
</dbReference>
<evidence type="ECO:0000259" key="20">
    <source>
        <dbReference type="PROSITE" id="PS51327"/>
    </source>
</evidence>
<evidence type="ECO:0000256" key="12">
    <source>
        <dbReference type="ARBA" id="ARBA00022884"/>
    </source>
</evidence>
<dbReference type="Pfam" id="PF00271">
    <property type="entry name" value="Helicase_C"/>
    <property type="match status" value="1"/>
</dbReference>
<dbReference type="Gene3D" id="1.10.1520.10">
    <property type="entry name" value="Ribonuclease III domain"/>
    <property type="match status" value="2"/>
</dbReference>
<reference evidence="22" key="1">
    <citation type="submission" date="2025-08" db="UniProtKB">
        <authorList>
            <consortium name="RefSeq"/>
        </authorList>
    </citation>
    <scope>IDENTIFICATION</scope>
</reference>
<dbReference type="KEGG" id="goe:100900132"/>
<dbReference type="SUPFAM" id="SSF54768">
    <property type="entry name" value="dsRNA-binding domain-like"/>
    <property type="match status" value="1"/>
</dbReference>
<accession>A0AAJ7PA44</accession>
<evidence type="ECO:0000256" key="16">
    <source>
        <dbReference type="PROSITE-ProRule" id="PRU00657"/>
    </source>
</evidence>
<evidence type="ECO:0000256" key="15">
    <source>
        <dbReference type="ARBA" id="ARBA00035116"/>
    </source>
</evidence>
<dbReference type="Pfam" id="PF02170">
    <property type="entry name" value="PAZ"/>
    <property type="match status" value="1"/>
</dbReference>
<keyword evidence="8" id="KW-0378">Hydrolase</keyword>
<evidence type="ECO:0000313" key="22">
    <source>
        <dbReference type="RefSeq" id="XP_018495704.1"/>
    </source>
</evidence>
<comment type="similarity">
    <text evidence="15">Belongs to the helicase family. Dicer subfamily.</text>
</comment>
<dbReference type="SUPFAM" id="SSF52540">
    <property type="entry name" value="P-loop containing nucleoside triphosphate hydrolases"/>
    <property type="match status" value="1"/>
</dbReference>
<dbReference type="Proteomes" id="UP000694867">
    <property type="component" value="Unplaced"/>
</dbReference>
<dbReference type="SMART" id="SM00535">
    <property type="entry name" value="RIBOc"/>
    <property type="match status" value="2"/>
</dbReference>
<evidence type="ECO:0000256" key="1">
    <source>
        <dbReference type="ARBA" id="ARBA00001936"/>
    </source>
</evidence>
<gene>
    <name evidence="22" type="primary">LOC100900132</name>
</gene>
<evidence type="ECO:0000256" key="14">
    <source>
        <dbReference type="ARBA" id="ARBA00023211"/>
    </source>
</evidence>
<dbReference type="InterPro" id="IPR003100">
    <property type="entry name" value="PAZ_dom"/>
</dbReference>
<dbReference type="GO" id="GO:0004530">
    <property type="term" value="F:deoxyribonuclease I activity"/>
    <property type="evidence" value="ECO:0007669"/>
    <property type="project" value="TreeGrafter"/>
</dbReference>
<feature type="domain" description="PAZ" evidence="19">
    <location>
        <begin position="854"/>
        <end position="999"/>
    </location>
</feature>
<dbReference type="InterPro" id="IPR005034">
    <property type="entry name" value="Dicer_dimerisation"/>
</dbReference>
<sequence length="1825" mass="206594">MPRNPKFPPSKKPAPAQIRARQNVLLENAQKKHFTPAEFQVELLAEAKRGGNKVIFISVLDKPFFIVNFTKENGYWLRPPSASIDKLLVVCLSSTEMLSTFQWLDDYTDLTCVCLDPDADEDEGLEKRLSNSSVILTVPTAISTLSEFSLKFCTVLIDRCESYAETDIAGSANLLKLIADRKLRVVGLTNALSGVGSAETARSRIQNLEKYWKAQATVCNDLTVLSKYGPKPEEKVLEYGIFYADKDVEYDMVLDLIENNLKFLEMSLKLKGNYSEVIQEAMRYPMELAYVFLTLGPWCAAEAAQEFLGEVSRSIDNLEYLTDIQISKTTLQIVFTFLQQFLELCRILVDLVKCDPSEANAIHPDKLTNLMDAILLYTKPKMVPSQISEDGKKSKPHCVPWHEDPTALCGLIIVRHRITALVVNRWLETVSKTVPSLAFVKSNFIIGQTTLDGDDPELVAAGLTRQEEVLQKFRYRDYNLLITTTATEDTLELPHCNLVVRFDPPESYKSYIVCKAKAKASSKCARFFIMLSQYETAKFTHLFSDYRKMEGLLLERSHQEDVTTEGDEGASPSDLERCYRPSSGDCLVATLSNSIAIINRYCLRLPSDTLTKLAPVFRINKLPDDTYQCVLRLPINSPLKEEIVGEPMATPVLAKQDVSLRALERLHKRGEIDDHLSPFGKDSLKAKTEDQVVPLDETVAHGAARPGTTKRRQYYHKSLAPPFQGTLDTETFFLYNISMKLLCAIPEEQNSRARTIYDPADSPRGFGFVSGTRLTPLCPFPIYTRSGEVMVDVEELSCALPLTEEQRKKAEFFHAYVFRDVLRLEKFPMKFDLKASRAGFLIIPITDGSVEWSFIDRIMNEDEFKPHKVDEEERRSFTFNREIFSDAVVMPWYRNIDKPQFFYVANICEQLTPVSEFPATPFKTFDDYYRHKYNIGICNKSQPLLDVDHTSARLNLLTPRYVNRKGVSLPTSSEESRKAKRENLQQKQILVPELCLIHPFPASLWRKVVCLPCILYRMNHLLLADSIRMRIVNACGVGKAELPEGFKWKMLTFGWTLTEVLKENAMLKQSVPVTEKEPVNEERIAEIRNAYLGGLRKGGVELTPDGQLVIDTFDPSKVTIPNDEELLEAELRDIDFHKPKFDWKPIPGMDEMNFRMGSPSNFEEESDWQMFGDSEMVNISMQGLNWISGEGIDIDKLSAALPLQLGGNADDSGDEGSLLEDMRDAEEMLVEDRGDKEEVEHNSLWLSPCSAIQQSKILEGVYSDVREVCDDLLGLQFRVCKGGRMGVKMNAFPKLKKALDYMEAAAEQDAEDQDLIEEHYVSSDVVFGELMQGREEMEELPAEIRIRFDDDDSESCGPSPAILLQALTMSNANDGINLERLETVGDSFLKYAITNYLYCTYLGVHEGKLSFLRSKQISNVNLYRLGKELGIGSLMVATKFEPSDNWLAPGFCIPEGLEKAVLDSKIPNSHCNISQFKDGEASGEGEFVPYSLLTHHSIPDKSIADCLEALIGAYLVSCGRCNTLKCMTWFGLRVLPLDCEGDAFASLFKKIPPPLPASYDERVLRQLLHGHVSFEERIGYKFKNKGFLLQAFTHASYHYNTLTDCYQRLEFLGDAVLDYLITRYLYEDPVKQHSPGALTDLRSALVNNTFFAALAVKYEFHKYFLNLSPRLFKLIHRFVSTKKHLSGKQYFEKYYLGEDECEEAEEIEVPKALGDIFESVAGAIYLDSGMSLDTTWNVYLAMMKPEIEYFSKHVPKSPIRELLELEPQTAKFEKAELTLNGKIRVKVEVFGKGSFIGIGRNKRIAKCTAAKRALRVIKGPRSKAL</sequence>
<evidence type="ECO:0000313" key="21">
    <source>
        <dbReference type="Proteomes" id="UP000694867"/>
    </source>
</evidence>
<keyword evidence="21" id="KW-1185">Reference proteome</keyword>
<evidence type="ECO:0000256" key="6">
    <source>
        <dbReference type="ARBA" id="ARBA00022741"/>
    </source>
</evidence>
<evidence type="ECO:0000259" key="17">
    <source>
        <dbReference type="PROSITE" id="PS50137"/>
    </source>
</evidence>
<dbReference type="InterPro" id="IPR014720">
    <property type="entry name" value="dsRBD_dom"/>
</dbReference>
<evidence type="ECO:0000256" key="10">
    <source>
        <dbReference type="ARBA" id="ARBA00022840"/>
    </source>
</evidence>
<dbReference type="GO" id="GO:0005524">
    <property type="term" value="F:ATP binding"/>
    <property type="evidence" value="ECO:0007669"/>
    <property type="project" value="UniProtKB-KW"/>
</dbReference>
<dbReference type="InterPro" id="IPR011907">
    <property type="entry name" value="RNase_III"/>
</dbReference>
<evidence type="ECO:0000256" key="2">
    <source>
        <dbReference type="ARBA" id="ARBA00001946"/>
    </source>
</evidence>
<evidence type="ECO:0000256" key="7">
    <source>
        <dbReference type="ARBA" id="ARBA00022759"/>
    </source>
</evidence>
<dbReference type="HAMAP" id="MF_00104">
    <property type="entry name" value="RNase_III"/>
    <property type="match status" value="1"/>
</dbReference>
<dbReference type="Pfam" id="PF20931">
    <property type="entry name" value="Dicer_platform"/>
    <property type="match status" value="1"/>
</dbReference>
<dbReference type="GO" id="GO:0003723">
    <property type="term" value="F:RNA binding"/>
    <property type="evidence" value="ECO:0007669"/>
    <property type="project" value="UniProtKB-UniRule"/>
</dbReference>
<dbReference type="FunFam" id="1.10.1520.10:FF:000023">
    <property type="entry name" value="Endoribonuclease dcr-1"/>
    <property type="match status" value="1"/>
</dbReference>
<dbReference type="SMART" id="SM00949">
    <property type="entry name" value="PAZ"/>
    <property type="match status" value="1"/>
</dbReference>
<comment type="cofactor">
    <cofactor evidence="1">
        <name>Mn(2+)</name>
        <dbReference type="ChEBI" id="CHEBI:29035"/>
    </cofactor>
</comment>
<feature type="domain" description="DRBM" evidence="17">
    <location>
        <begin position="1797"/>
        <end position="1819"/>
    </location>
</feature>
<dbReference type="Gene3D" id="3.40.50.300">
    <property type="entry name" value="P-loop containing nucleotide triphosphate hydrolases"/>
    <property type="match status" value="1"/>
</dbReference>
<evidence type="ECO:0000256" key="3">
    <source>
        <dbReference type="ARBA" id="ARBA00022722"/>
    </source>
</evidence>
<dbReference type="GO" id="GO:0004525">
    <property type="term" value="F:ribonuclease III activity"/>
    <property type="evidence" value="ECO:0007669"/>
    <property type="project" value="InterPro"/>
</dbReference>
<dbReference type="GO" id="GO:0006364">
    <property type="term" value="P:rRNA processing"/>
    <property type="evidence" value="ECO:0007669"/>
    <property type="project" value="InterPro"/>
</dbReference>
<evidence type="ECO:0000256" key="11">
    <source>
        <dbReference type="ARBA" id="ARBA00022842"/>
    </source>
</evidence>
<dbReference type="FunFam" id="1.10.1520.10:FF:000005">
    <property type="entry name" value="Putative endoribonuclease dicer"/>
    <property type="match status" value="1"/>
</dbReference>
<keyword evidence="13" id="KW-0943">RNA-mediated gene silencing</keyword>
<proteinExistence type="inferred from homology"/>
<keyword evidence="11" id="KW-0460">Magnesium</keyword>
<dbReference type="GO" id="GO:0006309">
    <property type="term" value="P:apoptotic DNA fragmentation"/>
    <property type="evidence" value="ECO:0007669"/>
    <property type="project" value="TreeGrafter"/>
</dbReference>
<dbReference type="GO" id="GO:0004386">
    <property type="term" value="F:helicase activity"/>
    <property type="evidence" value="ECO:0007669"/>
    <property type="project" value="UniProtKB-KW"/>
</dbReference>
<evidence type="ECO:0000256" key="4">
    <source>
        <dbReference type="ARBA" id="ARBA00022723"/>
    </source>
</evidence>
<protein>
    <submittedName>
        <fullName evidence="22">Endoribonuclease Dcr-1</fullName>
    </submittedName>
</protein>
<name>A0AAJ7PA44_9ACAR</name>
<feature type="domain" description="Dicer dsRNA-binding fold" evidence="20">
    <location>
        <begin position="594"/>
        <end position="686"/>
    </location>
</feature>
<dbReference type="SUPFAM" id="SSF69065">
    <property type="entry name" value="RNase III domain-like"/>
    <property type="match status" value="2"/>
</dbReference>